<evidence type="ECO:0000313" key="1">
    <source>
        <dbReference type="EMBL" id="MBD2561093.1"/>
    </source>
</evidence>
<accession>A0ABR8ET27</accession>
<name>A0ABR8ET27_NOSLI</name>
<dbReference type="InterPro" id="IPR021679">
    <property type="entry name" value="Toxin_endonuclease_YhaV"/>
</dbReference>
<sequence length="55" mass="6206">MAMKAIAILWLGFPRKEGARDDCYELLTKMVARGTFPDSLDELIAESELTQDESE</sequence>
<keyword evidence="2" id="KW-1185">Reference proteome</keyword>
<gene>
    <name evidence="1" type="ORF">H6G95_10785</name>
</gene>
<protein>
    <submittedName>
        <fullName evidence="1">Type II toxin-antitoxin system YhaV family toxin</fullName>
    </submittedName>
</protein>
<evidence type="ECO:0000313" key="2">
    <source>
        <dbReference type="Proteomes" id="UP000604661"/>
    </source>
</evidence>
<organism evidence="1 2">
    <name type="scientific">Nostoc linckia FACHB-391</name>
    <dbReference type="NCBI Taxonomy" id="2692906"/>
    <lineage>
        <taxon>Bacteria</taxon>
        <taxon>Bacillati</taxon>
        <taxon>Cyanobacteriota</taxon>
        <taxon>Cyanophyceae</taxon>
        <taxon>Nostocales</taxon>
        <taxon>Nostocaceae</taxon>
        <taxon>Nostoc</taxon>
    </lineage>
</organism>
<dbReference type="Proteomes" id="UP000604661">
    <property type="component" value="Unassembled WGS sequence"/>
</dbReference>
<dbReference type="Pfam" id="PF11663">
    <property type="entry name" value="Toxin_YhaV"/>
    <property type="match status" value="1"/>
</dbReference>
<dbReference type="EMBL" id="JACJTE010000008">
    <property type="protein sequence ID" value="MBD2561093.1"/>
    <property type="molecule type" value="Genomic_DNA"/>
</dbReference>
<reference evidence="1 2" key="1">
    <citation type="journal article" date="2020" name="ISME J.">
        <title>Comparative genomics reveals insights into cyanobacterial evolution and habitat adaptation.</title>
        <authorList>
            <person name="Chen M.Y."/>
            <person name="Teng W.K."/>
            <person name="Zhao L."/>
            <person name="Hu C.X."/>
            <person name="Zhou Y.K."/>
            <person name="Han B.P."/>
            <person name="Song L.R."/>
            <person name="Shu W.S."/>
        </authorList>
    </citation>
    <scope>NUCLEOTIDE SEQUENCE [LARGE SCALE GENOMIC DNA]</scope>
    <source>
        <strain evidence="1 2">FACHB-391</strain>
    </source>
</reference>
<comment type="caution">
    <text evidence="1">The sequence shown here is derived from an EMBL/GenBank/DDBJ whole genome shotgun (WGS) entry which is preliminary data.</text>
</comment>
<proteinExistence type="predicted"/>